<evidence type="ECO:0000256" key="4">
    <source>
        <dbReference type="ARBA" id="ARBA00023002"/>
    </source>
</evidence>
<dbReference type="FunFam" id="1.10.630.10:FF:000018">
    <property type="entry name" value="Cytochrome P450 monooxygenase"/>
    <property type="match status" value="1"/>
</dbReference>
<dbReference type="Gene3D" id="1.10.630.10">
    <property type="entry name" value="Cytochrome P450"/>
    <property type="match status" value="1"/>
</dbReference>
<dbReference type="RefSeq" id="WP_203920148.1">
    <property type="nucleotide sequence ID" value="NZ_BONZ01000045.1"/>
</dbReference>
<dbReference type="PROSITE" id="PS00086">
    <property type="entry name" value="CYTOCHROME_P450"/>
    <property type="match status" value="1"/>
</dbReference>
<dbReference type="InterPro" id="IPR036396">
    <property type="entry name" value="Cyt_P450_sf"/>
</dbReference>
<protein>
    <submittedName>
        <fullName evidence="8">Cytochrome P450</fullName>
    </submittedName>
</protein>
<dbReference type="CDD" id="cd11029">
    <property type="entry name" value="CYP107-like"/>
    <property type="match status" value="1"/>
</dbReference>
<dbReference type="PRINTS" id="PR00359">
    <property type="entry name" value="BP450"/>
</dbReference>
<organism evidence="8 9">
    <name type="scientific">Rugosimonospora africana</name>
    <dbReference type="NCBI Taxonomy" id="556532"/>
    <lineage>
        <taxon>Bacteria</taxon>
        <taxon>Bacillati</taxon>
        <taxon>Actinomycetota</taxon>
        <taxon>Actinomycetes</taxon>
        <taxon>Micromonosporales</taxon>
        <taxon>Micromonosporaceae</taxon>
        <taxon>Rugosimonospora</taxon>
    </lineage>
</organism>
<reference evidence="8" key="1">
    <citation type="submission" date="2021-01" db="EMBL/GenBank/DDBJ databases">
        <title>Whole genome shotgun sequence of Rugosimonospora africana NBRC 104875.</title>
        <authorList>
            <person name="Komaki H."/>
            <person name="Tamura T."/>
        </authorList>
    </citation>
    <scope>NUCLEOTIDE SEQUENCE</scope>
    <source>
        <strain evidence="8">NBRC 104875</strain>
    </source>
</reference>
<comment type="caution">
    <text evidence="8">The sequence shown here is derived from an EMBL/GenBank/DDBJ whole genome shotgun (WGS) entry which is preliminary data.</text>
</comment>
<gene>
    <name evidence="8" type="ORF">Raf01_47350</name>
</gene>
<dbReference type="InterPro" id="IPR017972">
    <property type="entry name" value="Cyt_P450_CS"/>
</dbReference>
<sequence length="403" mass="43454">MTEAVYDIPQDFSQSPDPYALLDEIRGQAPVHRARLRGEVPVWIVTGYDAVVQALGEPGLSAGLEVAVKVTESVPVAQRRNVLMESLLATDPPDHTRLRTVVAKAFTARRVDALRPRVQEIVDELLDAVAAEGKADLVESLAFPLPIAVVCELLGVPFSDLPKFRYWSLGLAMPPADQATLARADAKRAEMTAYFSEIIQQKRMDPGDDLLSVLCAANEGDVLTDDELVGMALMLFLSGHETTLCFLANAIVALLTHPDELTALRADPVGLPAAVDELLRYDGPVVRGVARFTTEDVAIAGTVIPKGEMVVVAIGAANRDPARYGRPEVLDLTRSQNAHVGFGHGIHYCLGAALARLEVTTALETLLRRFPDLALAGAPEDLPRRPGILRGLSSLPVTFTPDR</sequence>
<evidence type="ECO:0000256" key="6">
    <source>
        <dbReference type="ARBA" id="ARBA00023033"/>
    </source>
</evidence>
<dbReference type="Proteomes" id="UP000642748">
    <property type="component" value="Unassembled WGS sequence"/>
</dbReference>
<evidence type="ECO:0000256" key="3">
    <source>
        <dbReference type="ARBA" id="ARBA00022723"/>
    </source>
</evidence>
<keyword evidence="9" id="KW-1185">Reference proteome</keyword>
<dbReference type="InterPro" id="IPR001128">
    <property type="entry name" value="Cyt_P450"/>
</dbReference>
<dbReference type="GO" id="GO:0017000">
    <property type="term" value="P:antibiotic biosynthetic process"/>
    <property type="evidence" value="ECO:0007669"/>
    <property type="project" value="UniProtKB-ARBA"/>
</dbReference>
<keyword evidence="3 7" id="KW-0479">Metal-binding</keyword>
<keyword evidence="2 7" id="KW-0349">Heme</keyword>
<dbReference type="SUPFAM" id="SSF48264">
    <property type="entry name" value="Cytochrome P450"/>
    <property type="match status" value="1"/>
</dbReference>
<evidence type="ECO:0000256" key="1">
    <source>
        <dbReference type="ARBA" id="ARBA00010617"/>
    </source>
</evidence>
<dbReference type="EMBL" id="BONZ01000045">
    <property type="protein sequence ID" value="GIH16563.1"/>
    <property type="molecule type" value="Genomic_DNA"/>
</dbReference>
<dbReference type="InterPro" id="IPR002397">
    <property type="entry name" value="Cyt_P450_B"/>
</dbReference>
<dbReference type="GO" id="GO:0005506">
    <property type="term" value="F:iron ion binding"/>
    <property type="evidence" value="ECO:0007669"/>
    <property type="project" value="InterPro"/>
</dbReference>
<evidence type="ECO:0000313" key="8">
    <source>
        <dbReference type="EMBL" id="GIH16563.1"/>
    </source>
</evidence>
<dbReference type="Pfam" id="PF00067">
    <property type="entry name" value="p450"/>
    <property type="match status" value="2"/>
</dbReference>
<proteinExistence type="inferred from homology"/>
<name>A0A8J3QTJ8_9ACTN</name>
<evidence type="ECO:0000256" key="7">
    <source>
        <dbReference type="RuleBase" id="RU000461"/>
    </source>
</evidence>
<evidence type="ECO:0000256" key="5">
    <source>
        <dbReference type="ARBA" id="ARBA00023004"/>
    </source>
</evidence>
<keyword evidence="4 7" id="KW-0560">Oxidoreductase</keyword>
<dbReference type="GO" id="GO:0020037">
    <property type="term" value="F:heme binding"/>
    <property type="evidence" value="ECO:0007669"/>
    <property type="project" value="InterPro"/>
</dbReference>
<evidence type="ECO:0000256" key="2">
    <source>
        <dbReference type="ARBA" id="ARBA00022617"/>
    </source>
</evidence>
<accession>A0A8J3QTJ8</accession>
<dbReference type="GO" id="GO:0004497">
    <property type="term" value="F:monooxygenase activity"/>
    <property type="evidence" value="ECO:0007669"/>
    <property type="project" value="UniProtKB-KW"/>
</dbReference>
<keyword evidence="5 7" id="KW-0408">Iron</keyword>
<evidence type="ECO:0000313" key="9">
    <source>
        <dbReference type="Proteomes" id="UP000642748"/>
    </source>
</evidence>
<keyword evidence="6 7" id="KW-0503">Monooxygenase</keyword>
<dbReference type="PANTHER" id="PTHR46696">
    <property type="entry name" value="P450, PUTATIVE (EUROFUNG)-RELATED"/>
    <property type="match status" value="1"/>
</dbReference>
<comment type="similarity">
    <text evidence="1 7">Belongs to the cytochrome P450 family.</text>
</comment>
<dbReference type="AlphaFoldDB" id="A0A8J3QTJ8"/>
<dbReference type="PANTHER" id="PTHR46696:SF1">
    <property type="entry name" value="CYTOCHROME P450 YJIB-RELATED"/>
    <property type="match status" value="1"/>
</dbReference>
<dbReference type="GO" id="GO:0016705">
    <property type="term" value="F:oxidoreductase activity, acting on paired donors, with incorporation or reduction of molecular oxygen"/>
    <property type="evidence" value="ECO:0007669"/>
    <property type="project" value="InterPro"/>
</dbReference>